<dbReference type="Gene3D" id="1.25.40.20">
    <property type="entry name" value="Ankyrin repeat-containing domain"/>
    <property type="match status" value="1"/>
</dbReference>
<proteinExistence type="predicted"/>
<organism evidence="1 2">
    <name type="scientific">Lentithecium fluviatile CBS 122367</name>
    <dbReference type="NCBI Taxonomy" id="1168545"/>
    <lineage>
        <taxon>Eukaryota</taxon>
        <taxon>Fungi</taxon>
        <taxon>Dikarya</taxon>
        <taxon>Ascomycota</taxon>
        <taxon>Pezizomycotina</taxon>
        <taxon>Dothideomycetes</taxon>
        <taxon>Pleosporomycetidae</taxon>
        <taxon>Pleosporales</taxon>
        <taxon>Massarineae</taxon>
        <taxon>Lentitheciaceae</taxon>
        <taxon>Lentithecium</taxon>
    </lineage>
</organism>
<evidence type="ECO:0000313" key="2">
    <source>
        <dbReference type="Proteomes" id="UP000799291"/>
    </source>
</evidence>
<dbReference type="AlphaFoldDB" id="A0A6G1IQN9"/>
<dbReference type="Proteomes" id="UP000799291">
    <property type="component" value="Unassembled WGS sequence"/>
</dbReference>
<accession>A0A6G1IQN9</accession>
<name>A0A6G1IQN9_9PLEO</name>
<protein>
    <recommendedName>
        <fullName evidence="3">Ankyrin</fullName>
    </recommendedName>
</protein>
<dbReference type="SUPFAM" id="SSF48403">
    <property type="entry name" value="Ankyrin repeat"/>
    <property type="match status" value="1"/>
</dbReference>
<dbReference type="EMBL" id="MU005597">
    <property type="protein sequence ID" value="KAF2680418.1"/>
    <property type="molecule type" value="Genomic_DNA"/>
</dbReference>
<gene>
    <name evidence="1" type="ORF">K458DRAFT_257806</name>
</gene>
<dbReference type="OrthoDB" id="366390at2759"/>
<evidence type="ECO:0008006" key="3">
    <source>
        <dbReference type="Google" id="ProtNLM"/>
    </source>
</evidence>
<dbReference type="InterPro" id="IPR036770">
    <property type="entry name" value="Ankyrin_rpt-contain_sf"/>
</dbReference>
<keyword evidence="2" id="KW-1185">Reference proteome</keyword>
<feature type="non-terminal residue" evidence="1">
    <location>
        <position position="362"/>
    </location>
</feature>
<sequence>MELLDLPPEIIDRILSHHVNKVGTFKTCITHNILAKQPINAFLKIHPNNGRRILRKNLSTYLKYRIKKLNGAHPFLPNFIKHALDRLEKVSGPVDFSTKTKNEGTLCDVLVKESEEIAFELVTTDVKRKKCQRHLWMFDHTQTDDADYAIAAAAAIGDMGAMVSFIKPDPTDIWLYSPAFGYPLAIAAYTGEYLMVKRMLDAFKIIGLMRDPKSFEEMYEQAILFSLQSRHVAVTMLLTENHPLYFAAVEKKAFQSWLKEAIDSGNSELVDAVLKLNHNGGVDCYAQGFNTACKLGHANMVRLFFEPGRLGINQHTKSAAESSGCSEITFPLSIAVCSGHLSVVKEMLRLGANASGPRLKRH</sequence>
<reference evidence="1" key="1">
    <citation type="journal article" date="2020" name="Stud. Mycol.">
        <title>101 Dothideomycetes genomes: a test case for predicting lifestyles and emergence of pathogens.</title>
        <authorList>
            <person name="Haridas S."/>
            <person name="Albert R."/>
            <person name="Binder M."/>
            <person name="Bloem J."/>
            <person name="Labutti K."/>
            <person name="Salamov A."/>
            <person name="Andreopoulos B."/>
            <person name="Baker S."/>
            <person name="Barry K."/>
            <person name="Bills G."/>
            <person name="Bluhm B."/>
            <person name="Cannon C."/>
            <person name="Castanera R."/>
            <person name="Culley D."/>
            <person name="Daum C."/>
            <person name="Ezra D."/>
            <person name="Gonzalez J."/>
            <person name="Henrissat B."/>
            <person name="Kuo A."/>
            <person name="Liang C."/>
            <person name="Lipzen A."/>
            <person name="Lutzoni F."/>
            <person name="Magnuson J."/>
            <person name="Mondo S."/>
            <person name="Nolan M."/>
            <person name="Ohm R."/>
            <person name="Pangilinan J."/>
            <person name="Park H.-J."/>
            <person name="Ramirez L."/>
            <person name="Alfaro M."/>
            <person name="Sun H."/>
            <person name="Tritt A."/>
            <person name="Yoshinaga Y."/>
            <person name="Zwiers L.-H."/>
            <person name="Turgeon B."/>
            <person name="Goodwin S."/>
            <person name="Spatafora J."/>
            <person name="Crous P."/>
            <person name="Grigoriev I."/>
        </authorList>
    </citation>
    <scope>NUCLEOTIDE SEQUENCE</scope>
    <source>
        <strain evidence="1">CBS 122367</strain>
    </source>
</reference>
<evidence type="ECO:0000313" key="1">
    <source>
        <dbReference type="EMBL" id="KAF2680418.1"/>
    </source>
</evidence>